<dbReference type="GO" id="GO:0003677">
    <property type="term" value="F:DNA binding"/>
    <property type="evidence" value="ECO:0007669"/>
    <property type="project" value="UniProtKB-KW"/>
</dbReference>
<dbReference type="SUPFAM" id="SSF46785">
    <property type="entry name" value="Winged helix' DNA-binding domain"/>
    <property type="match status" value="1"/>
</dbReference>
<evidence type="ECO:0000259" key="4">
    <source>
        <dbReference type="PROSITE" id="PS50987"/>
    </source>
</evidence>
<dbReference type="PANTHER" id="PTHR33154:SF33">
    <property type="entry name" value="TRANSCRIPTIONAL REPRESSOR SDPR"/>
    <property type="match status" value="1"/>
</dbReference>
<dbReference type="PROSITE" id="PS50987">
    <property type="entry name" value="HTH_ARSR_2"/>
    <property type="match status" value="1"/>
</dbReference>
<protein>
    <submittedName>
        <fullName evidence="5">DNA-binding transcriptional ArsR family regulator</fullName>
    </submittedName>
</protein>
<dbReference type="InterPro" id="IPR051081">
    <property type="entry name" value="HTH_MetalResp_TranReg"/>
</dbReference>
<dbReference type="CDD" id="cd00090">
    <property type="entry name" value="HTH_ARSR"/>
    <property type="match status" value="1"/>
</dbReference>
<accession>A0A853BY56</accession>
<dbReference type="InterPro" id="IPR036390">
    <property type="entry name" value="WH_DNA-bd_sf"/>
</dbReference>
<dbReference type="SMART" id="SM00418">
    <property type="entry name" value="HTH_ARSR"/>
    <property type="match status" value="1"/>
</dbReference>
<keyword evidence="2 5" id="KW-0238">DNA-binding</keyword>
<keyword evidence="3" id="KW-0804">Transcription</keyword>
<dbReference type="InterPro" id="IPR001845">
    <property type="entry name" value="HTH_ArsR_DNA-bd_dom"/>
</dbReference>
<keyword evidence="6" id="KW-1185">Reference proteome</keyword>
<evidence type="ECO:0000256" key="3">
    <source>
        <dbReference type="ARBA" id="ARBA00023163"/>
    </source>
</evidence>
<dbReference type="EMBL" id="JACCFP010000001">
    <property type="protein sequence ID" value="NYJ00095.1"/>
    <property type="molecule type" value="Genomic_DNA"/>
</dbReference>
<gene>
    <name evidence="5" type="ORF">HNR19_000793</name>
</gene>
<proteinExistence type="predicted"/>
<dbReference type="Proteomes" id="UP000530424">
    <property type="component" value="Unassembled WGS sequence"/>
</dbReference>
<dbReference type="Gene3D" id="1.10.10.10">
    <property type="entry name" value="Winged helix-like DNA-binding domain superfamily/Winged helix DNA-binding domain"/>
    <property type="match status" value="1"/>
</dbReference>
<keyword evidence="1" id="KW-0805">Transcription regulation</keyword>
<reference evidence="5 6" key="1">
    <citation type="submission" date="2020-07" db="EMBL/GenBank/DDBJ databases">
        <title>Sequencing the genomes of 1000 actinobacteria strains.</title>
        <authorList>
            <person name="Klenk H.-P."/>
        </authorList>
    </citation>
    <scope>NUCLEOTIDE SEQUENCE [LARGE SCALE GENOMIC DNA]</scope>
    <source>
        <strain evidence="5 6">DSM 103833</strain>
    </source>
</reference>
<name>A0A853BY56_9ACTN</name>
<evidence type="ECO:0000256" key="2">
    <source>
        <dbReference type="ARBA" id="ARBA00023125"/>
    </source>
</evidence>
<feature type="domain" description="HTH arsR-type" evidence="4">
    <location>
        <begin position="1"/>
        <end position="91"/>
    </location>
</feature>
<dbReference type="InterPro" id="IPR011991">
    <property type="entry name" value="ArsR-like_HTH"/>
</dbReference>
<evidence type="ECO:0000256" key="1">
    <source>
        <dbReference type="ARBA" id="ARBA00023015"/>
    </source>
</evidence>
<dbReference type="NCBIfam" id="NF033788">
    <property type="entry name" value="HTH_metalloreg"/>
    <property type="match status" value="1"/>
</dbReference>
<sequence>MTTYAVDPWVALGDPSRKRIFEYVAARPRSVAEIASELPISRPAVSQHLKVLRDARLVLVHAEGTRRIHRVDPDGLRRLRADLDAFWGQALDTFKQIAEEENDS</sequence>
<dbReference type="Pfam" id="PF12840">
    <property type="entry name" value="HTH_20"/>
    <property type="match status" value="1"/>
</dbReference>
<comment type="caution">
    <text evidence="5">The sequence shown here is derived from an EMBL/GenBank/DDBJ whole genome shotgun (WGS) entry which is preliminary data.</text>
</comment>
<evidence type="ECO:0000313" key="6">
    <source>
        <dbReference type="Proteomes" id="UP000530424"/>
    </source>
</evidence>
<dbReference type="GO" id="GO:0003700">
    <property type="term" value="F:DNA-binding transcription factor activity"/>
    <property type="evidence" value="ECO:0007669"/>
    <property type="project" value="InterPro"/>
</dbReference>
<dbReference type="PANTHER" id="PTHR33154">
    <property type="entry name" value="TRANSCRIPTIONAL REGULATOR, ARSR FAMILY"/>
    <property type="match status" value="1"/>
</dbReference>
<evidence type="ECO:0000313" key="5">
    <source>
        <dbReference type="EMBL" id="NYJ00095.1"/>
    </source>
</evidence>
<dbReference type="InterPro" id="IPR036388">
    <property type="entry name" value="WH-like_DNA-bd_sf"/>
</dbReference>
<dbReference type="RefSeq" id="WP_179666731.1">
    <property type="nucleotide sequence ID" value="NZ_JACCFP010000001.1"/>
</dbReference>
<dbReference type="AlphaFoldDB" id="A0A853BY56"/>
<organism evidence="5 6">
    <name type="scientific">Nocardioides thalensis</name>
    <dbReference type="NCBI Taxonomy" id="1914755"/>
    <lineage>
        <taxon>Bacteria</taxon>
        <taxon>Bacillati</taxon>
        <taxon>Actinomycetota</taxon>
        <taxon>Actinomycetes</taxon>
        <taxon>Propionibacteriales</taxon>
        <taxon>Nocardioidaceae</taxon>
        <taxon>Nocardioides</taxon>
    </lineage>
</organism>